<keyword evidence="3" id="KW-1185">Reference proteome</keyword>
<dbReference type="EMBL" id="MU004191">
    <property type="protein sequence ID" value="KAF2493901.1"/>
    <property type="molecule type" value="Genomic_DNA"/>
</dbReference>
<evidence type="ECO:0000256" key="1">
    <source>
        <dbReference type="SAM" id="MobiDB-lite"/>
    </source>
</evidence>
<feature type="compositionally biased region" description="Basic residues" evidence="1">
    <location>
        <begin position="136"/>
        <end position="145"/>
    </location>
</feature>
<feature type="region of interest" description="Disordered" evidence="1">
    <location>
        <begin position="200"/>
        <end position="260"/>
    </location>
</feature>
<feature type="region of interest" description="Disordered" evidence="1">
    <location>
        <begin position="1"/>
        <end position="48"/>
    </location>
</feature>
<reference evidence="2" key="1">
    <citation type="journal article" date="2020" name="Stud. Mycol.">
        <title>101 Dothideomycetes genomes: a test case for predicting lifestyles and emergence of pathogens.</title>
        <authorList>
            <person name="Haridas S."/>
            <person name="Albert R."/>
            <person name="Binder M."/>
            <person name="Bloem J."/>
            <person name="Labutti K."/>
            <person name="Salamov A."/>
            <person name="Andreopoulos B."/>
            <person name="Baker S."/>
            <person name="Barry K."/>
            <person name="Bills G."/>
            <person name="Bluhm B."/>
            <person name="Cannon C."/>
            <person name="Castanera R."/>
            <person name="Culley D."/>
            <person name="Daum C."/>
            <person name="Ezra D."/>
            <person name="Gonzalez J."/>
            <person name="Henrissat B."/>
            <person name="Kuo A."/>
            <person name="Liang C."/>
            <person name="Lipzen A."/>
            <person name="Lutzoni F."/>
            <person name="Magnuson J."/>
            <person name="Mondo S."/>
            <person name="Nolan M."/>
            <person name="Ohm R."/>
            <person name="Pangilinan J."/>
            <person name="Park H.-J."/>
            <person name="Ramirez L."/>
            <person name="Alfaro M."/>
            <person name="Sun H."/>
            <person name="Tritt A."/>
            <person name="Yoshinaga Y."/>
            <person name="Zwiers L.-H."/>
            <person name="Turgeon B."/>
            <person name="Goodwin S."/>
            <person name="Spatafora J."/>
            <person name="Crous P."/>
            <person name="Grigoriev I."/>
        </authorList>
    </citation>
    <scope>NUCLEOTIDE SEQUENCE</scope>
    <source>
        <strain evidence="2">CBS 269.34</strain>
    </source>
</reference>
<sequence>MHINGALPPITRATNGTIPHNPPNQERLHERTTGRYQGSPTQVRSVTPRAPVQAMVWGAAPQRVPACNSHLSSRHMTLHALISCPEVTRSRAALLEHAPPKSPDCQPIRLRIWVLRASIWGRMEVGVQGPAASSKNHGRKWRTRQRPGPSRNVARGGEALCETSNSPVEWGYRIYDASGAFLPACCQPLWLQRAPNSAAEHVQRRPERQVAAPPAPGLSRVRRQQPAWRTDSKAQLTAAGASTSPSTGRVGGLQKNLLQR</sequence>
<gene>
    <name evidence="2" type="ORF">BU16DRAFT_59252</name>
</gene>
<feature type="region of interest" description="Disordered" evidence="1">
    <location>
        <begin position="129"/>
        <end position="158"/>
    </location>
</feature>
<dbReference type="AlphaFoldDB" id="A0A6A6QNC1"/>
<dbReference type="Proteomes" id="UP000799750">
    <property type="component" value="Unassembled WGS sequence"/>
</dbReference>
<protein>
    <submittedName>
        <fullName evidence="2">Uncharacterized protein</fullName>
    </submittedName>
</protein>
<proteinExistence type="predicted"/>
<name>A0A6A6QNC1_9PEZI</name>
<accession>A0A6A6QNC1</accession>
<evidence type="ECO:0000313" key="3">
    <source>
        <dbReference type="Proteomes" id="UP000799750"/>
    </source>
</evidence>
<feature type="compositionally biased region" description="Polar residues" evidence="1">
    <location>
        <begin position="34"/>
        <end position="45"/>
    </location>
</feature>
<evidence type="ECO:0000313" key="2">
    <source>
        <dbReference type="EMBL" id="KAF2493901.1"/>
    </source>
</evidence>
<organism evidence="2 3">
    <name type="scientific">Lophium mytilinum</name>
    <dbReference type="NCBI Taxonomy" id="390894"/>
    <lineage>
        <taxon>Eukaryota</taxon>
        <taxon>Fungi</taxon>
        <taxon>Dikarya</taxon>
        <taxon>Ascomycota</taxon>
        <taxon>Pezizomycotina</taxon>
        <taxon>Dothideomycetes</taxon>
        <taxon>Pleosporomycetidae</taxon>
        <taxon>Mytilinidiales</taxon>
        <taxon>Mytilinidiaceae</taxon>
        <taxon>Lophium</taxon>
    </lineage>
</organism>